<name>A0A6N8U5K8_9FIRM</name>
<comment type="caution">
    <text evidence="1">The sequence shown here is derived from an EMBL/GenBank/DDBJ whole genome shotgun (WGS) entry which is preliminary data.</text>
</comment>
<proteinExistence type="predicted"/>
<dbReference type="EMBL" id="WUUQ01000002">
    <property type="protein sequence ID" value="MXQ73488.1"/>
    <property type="molecule type" value="Genomic_DNA"/>
</dbReference>
<organism evidence="1 2">
    <name type="scientific">Copranaerobaculum intestinale</name>
    <dbReference type="NCBI Taxonomy" id="2692629"/>
    <lineage>
        <taxon>Bacteria</taxon>
        <taxon>Bacillati</taxon>
        <taxon>Bacillota</taxon>
        <taxon>Erysipelotrichia</taxon>
        <taxon>Erysipelotrichales</taxon>
        <taxon>Erysipelotrichaceae</taxon>
        <taxon>Copranaerobaculum</taxon>
    </lineage>
</organism>
<reference evidence="1 2" key="2">
    <citation type="submission" date="2020-01" db="EMBL/GenBank/DDBJ databases">
        <title>Clostridiaceae sp. nov. isolated from the gut of human by culturomics.</title>
        <authorList>
            <person name="Chang Y."/>
        </authorList>
    </citation>
    <scope>NUCLEOTIDE SEQUENCE [LARGE SCALE GENOMIC DNA]</scope>
    <source>
        <strain evidence="1 2">DONG20-135</strain>
    </source>
</reference>
<dbReference type="Proteomes" id="UP000434036">
    <property type="component" value="Unassembled WGS sequence"/>
</dbReference>
<dbReference type="InterPro" id="IPR027417">
    <property type="entry name" value="P-loop_NTPase"/>
</dbReference>
<dbReference type="Gene3D" id="3.40.50.300">
    <property type="entry name" value="P-loop containing nucleotide triphosphate hydrolases"/>
    <property type="match status" value="1"/>
</dbReference>
<evidence type="ECO:0000313" key="1">
    <source>
        <dbReference type="EMBL" id="MXQ73488.1"/>
    </source>
</evidence>
<evidence type="ECO:0008006" key="3">
    <source>
        <dbReference type="Google" id="ProtNLM"/>
    </source>
</evidence>
<dbReference type="SUPFAM" id="SSF52540">
    <property type="entry name" value="P-loop containing nucleoside triphosphate hydrolases"/>
    <property type="match status" value="1"/>
</dbReference>
<sequence length="154" mass="17640">MMFVCIMGDSCTGKSTLAKTLAKRIDAEVMTGKDYLRLAKDERSAEAVFKKKAESASQSNQHLFYVITEKTQLSLVPDQALRILVTASLETIKDRFAKRMGGNLPKPVEQMLERKYGMFEREQYDCRVNTDQDDFETAMSDILEQLQRIEKNQT</sequence>
<protein>
    <recommendedName>
        <fullName evidence="3">(d)CMP kinase</fullName>
    </recommendedName>
</protein>
<reference evidence="1 2" key="1">
    <citation type="submission" date="2019-12" db="EMBL/GenBank/DDBJ databases">
        <authorList>
            <person name="Yang R."/>
        </authorList>
    </citation>
    <scope>NUCLEOTIDE SEQUENCE [LARGE SCALE GENOMIC DNA]</scope>
    <source>
        <strain evidence="1 2">DONG20-135</strain>
    </source>
</reference>
<keyword evidence="2" id="KW-1185">Reference proteome</keyword>
<accession>A0A6N8U5K8</accession>
<dbReference type="AlphaFoldDB" id="A0A6N8U5K8"/>
<gene>
    <name evidence="1" type="ORF">GSF08_06025</name>
</gene>
<evidence type="ECO:0000313" key="2">
    <source>
        <dbReference type="Proteomes" id="UP000434036"/>
    </source>
</evidence>
<dbReference type="RefSeq" id="WP_160624932.1">
    <property type="nucleotide sequence ID" value="NZ_WUUQ01000002.1"/>
</dbReference>